<dbReference type="GO" id="GO:0004316">
    <property type="term" value="F:3-oxoacyl-[acyl-carrier-protein] reductase (NADPH) activity"/>
    <property type="evidence" value="ECO:0007669"/>
    <property type="project" value="UniProtKB-UniRule"/>
</dbReference>
<reference evidence="12" key="2">
    <citation type="journal article" date="2021" name="PeerJ">
        <title>Extensive microbial diversity within the chicken gut microbiome revealed by metagenomics and culture.</title>
        <authorList>
            <person name="Gilroy R."/>
            <person name="Ravi A."/>
            <person name="Getino M."/>
            <person name="Pursley I."/>
            <person name="Horton D.L."/>
            <person name="Alikhan N.F."/>
            <person name="Baker D."/>
            <person name="Gharbi K."/>
            <person name="Hall N."/>
            <person name="Watson M."/>
            <person name="Adriaenssens E.M."/>
            <person name="Foster-Nyarko E."/>
            <person name="Jarju S."/>
            <person name="Secka A."/>
            <person name="Antonio M."/>
            <person name="Oren A."/>
            <person name="Chaudhuri R.R."/>
            <person name="La Ragione R."/>
            <person name="Hildebrand F."/>
            <person name="Pallen M.J."/>
        </authorList>
    </citation>
    <scope>NUCLEOTIDE SEQUENCE</scope>
    <source>
        <strain evidence="12">CHK195-11698</strain>
    </source>
</reference>
<dbReference type="EC" id="1.1.1.100" evidence="3 10"/>
<evidence type="ECO:0000256" key="8">
    <source>
        <dbReference type="PIRSR" id="PIRSR611284-1"/>
    </source>
</evidence>
<dbReference type="Proteomes" id="UP000824175">
    <property type="component" value="Unassembled WGS sequence"/>
</dbReference>
<name>A0A9D1L0K5_9FIRM</name>
<keyword evidence="10" id="KW-0275">Fatty acid biosynthesis</keyword>
<keyword evidence="4 9" id="KW-0521">NADP</keyword>
<dbReference type="CDD" id="cd05333">
    <property type="entry name" value="BKR_SDR_c"/>
    <property type="match status" value="1"/>
</dbReference>
<feature type="domain" description="Ketoreductase" evidence="11">
    <location>
        <begin position="6"/>
        <end position="191"/>
    </location>
</feature>
<dbReference type="Pfam" id="PF13561">
    <property type="entry name" value="adh_short_C2"/>
    <property type="match status" value="1"/>
</dbReference>
<keyword evidence="10" id="KW-0443">Lipid metabolism</keyword>
<proteinExistence type="inferred from homology"/>
<dbReference type="PROSITE" id="PS00061">
    <property type="entry name" value="ADH_SHORT"/>
    <property type="match status" value="1"/>
</dbReference>
<comment type="caution">
    <text evidence="12">The sequence shown here is derived from an EMBL/GenBank/DDBJ whole genome shotgun (WGS) entry which is preliminary data.</text>
</comment>
<feature type="binding site" evidence="9">
    <location>
        <position position="90"/>
    </location>
    <ligand>
        <name>NADP(+)</name>
        <dbReference type="ChEBI" id="CHEBI:58349"/>
    </ligand>
</feature>
<sequence length="247" mass="26408">MDFKNKVAVVTGGTQGIGKAVCLKLASLGANIVVNGIGSIEQAEAVKKECEAYGVQAIAVIADISSFDEAKHLMDEAVKAFGRIDILVNNAGITRDQLILRMKESDFDDVIRVNLKGCWNCMKHVSRIMTKQRYGKIISMASVVGVQGNAGQINYAASKAGIIGMTKSLAKELASRGINVNAVAPGFVDTQMTEVLDEKIKEQILAHIPFHKMASPEDIANVVAFLASDLSSYMTGQTLNVDGGMVM</sequence>
<evidence type="ECO:0000259" key="11">
    <source>
        <dbReference type="SMART" id="SM00822"/>
    </source>
</evidence>
<dbReference type="GO" id="GO:0008202">
    <property type="term" value="P:steroid metabolic process"/>
    <property type="evidence" value="ECO:0007669"/>
    <property type="project" value="UniProtKB-KW"/>
</dbReference>
<dbReference type="NCBIfam" id="TIGR01830">
    <property type="entry name" value="3oxo_ACP_reduc"/>
    <property type="match status" value="1"/>
</dbReference>
<evidence type="ECO:0000256" key="7">
    <source>
        <dbReference type="ARBA" id="ARBA00048508"/>
    </source>
</evidence>
<dbReference type="InterPro" id="IPR057326">
    <property type="entry name" value="KR_dom"/>
</dbReference>
<dbReference type="InterPro" id="IPR050259">
    <property type="entry name" value="SDR"/>
</dbReference>
<comment type="pathway">
    <text evidence="1 10">Lipid metabolism; fatty acid biosynthesis.</text>
</comment>
<evidence type="ECO:0000256" key="5">
    <source>
        <dbReference type="ARBA" id="ARBA00023002"/>
    </source>
</evidence>
<accession>A0A9D1L0K5</accession>
<dbReference type="EMBL" id="DVMJ01000059">
    <property type="protein sequence ID" value="HIU13854.1"/>
    <property type="molecule type" value="Genomic_DNA"/>
</dbReference>
<keyword evidence="6" id="KW-0753">Steroid metabolism</keyword>
<keyword evidence="10" id="KW-0276">Fatty acid metabolism</keyword>
<dbReference type="SUPFAM" id="SSF51735">
    <property type="entry name" value="NAD(P)-binding Rossmann-fold domains"/>
    <property type="match status" value="1"/>
</dbReference>
<dbReference type="InterPro" id="IPR002347">
    <property type="entry name" value="SDR_fam"/>
</dbReference>
<dbReference type="AlphaFoldDB" id="A0A9D1L0K5"/>
<dbReference type="InterPro" id="IPR036291">
    <property type="entry name" value="NAD(P)-bd_dom_sf"/>
</dbReference>
<evidence type="ECO:0000313" key="13">
    <source>
        <dbReference type="Proteomes" id="UP000824175"/>
    </source>
</evidence>
<dbReference type="GO" id="GO:0006633">
    <property type="term" value="P:fatty acid biosynthetic process"/>
    <property type="evidence" value="ECO:0007669"/>
    <property type="project" value="UniProtKB-KW"/>
</dbReference>
<comment type="similarity">
    <text evidence="2 10">Belongs to the short-chain dehydrogenases/reductases (SDR) family.</text>
</comment>
<feature type="active site" description="Proton acceptor" evidence="8">
    <location>
        <position position="155"/>
    </location>
</feature>
<dbReference type="GO" id="GO:0051287">
    <property type="term" value="F:NAD binding"/>
    <property type="evidence" value="ECO:0007669"/>
    <property type="project" value="UniProtKB-UniRule"/>
</dbReference>
<dbReference type="PRINTS" id="PR00081">
    <property type="entry name" value="GDHRDH"/>
</dbReference>
<reference evidence="12" key="1">
    <citation type="submission" date="2020-10" db="EMBL/GenBank/DDBJ databases">
        <authorList>
            <person name="Gilroy R."/>
        </authorList>
    </citation>
    <scope>NUCLEOTIDE SEQUENCE</scope>
    <source>
        <strain evidence="12">CHK195-11698</strain>
    </source>
</reference>
<gene>
    <name evidence="12" type="primary">fabG</name>
    <name evidence="12" type="ORF">IAD15_07285</name>
</gene>
<dbReference type="NCBIfam" id="NF009466">
    <property type="entry name" value="PRK12826.1-2"/>
    <property type="match status" value="1"/>
</dbReference>
<dbReference type="SMART" id="SM00822">
    <property type="entry name" value="PKS_KR"/>
    <property type="match status" value="1"/>
</dbReference>
<evidence type="ECO:0000256" key="4">
    <source>
        <dbReference type="ARBA" id="ARBA00022857"/>
    </source>
</evidence>
<keyword evidence="5 10" id="KW-0560">Oxidoreductase</keyword>
<comment type="catalytic activity">
    <reaction evidence="7 10">
        <text>a (3R)-hydroxyacyl-[ACP] + NADP(+) = a 3-oxoacyl-[ACP] + NADPH + H(+)</text>
        <dbReference type="Rhea" id="RHEA:17397"/>
        <dbReference type="Rhea" id="RHEA-COMP:9916"/>
        <dbReference type="Rhea" id="RHEA-COMP:9945"/>
        <dbReference type="ChEBI" id="CHEBI:15378"/>
        <dbReference type="ChEBI" id="CHEBI:57783"/>
        <dbReference type="ChEBI" id="CHEBI:58349"/>
        <dbReference type="ChEBI" id="CHEBI:78776"/>
        <dbReference type="ChEBI" id="CHEBI:78827"/>
        <dbReference type="EC" id="1.1.1.100"/>
    </reaction>
</comment>
<evidence type="ECO:0000256" key="10">
    <source>
        <dbReference type="RuleBase" id="RU366074"/>
    </source>
</evidence>
<comment type="function">
    <text evidence="10">Catalyzes the NADPH-dependent reduction of beta-ketoacyl-ACP substrates to beta-hydroxyacyl-ACP products, the first reductive step in the elongation cycle of fatty acid biosynthesis.</text>
</comment>
<dbReference type="FunFam" id="3.40.50.720:FF:000115">
    <property type="entry name" value="3-oxoacyl-[acyl-carrier-protein] reductase FabG"/>
    <property type="match status" value="1"/>
</dbReference>
<evidence type="ECO:0000256" key="9">
    <source>
        <dbReference type="PIRSR" id="PIRSR611284-2"/>
    </source>
</evidence>
<dbReference type="NCBIfam" id="NF005559">
    <property type="entry name" value="PRK07231.1"/>
    <property type="match status" value="1"/>
</dbReference>
<dbReference type="InterPro" id="IPR020904">
    <property type="entry name" value="Sc_DH/Rdtase_CS"/>
</dbReference>
<keyword evidence="10" id="KW-0444">Lipid biosynthesis</keyword>
<evidence type="ECO:0000256" key="2">
    <source>
        <dbReference type="ARBA" id="ARBA00006484"/>
    </source>
</evidence>
<organism evidence="12 13">
    <name type="scientific">Candidatus Fimiplasma intestinipullorum</name>
    <dbReference type="NCBI Taxonomy" id="2840825"/>
    <lineage>
        <taxon>Bacteria</taxon>
        <taxon>Bacillati</taxon>
        <taxon>Bacillota</taxon>
        <taxon>Clostridia</taxon>
        <taxon>Eubacteriales</taxon>
        <taxon>Candidatus Fimiplasma</taxon>
    </lineage>
</organism>
<evidence type="ECO:0000313" key="12">
    <source>
        <dbReference type="EMBL" id="HIU13854.1"/>
    </source>
</evidence>
<dbReference type="PANTHER" id="PTHR42879:SF2">
    <property type="entry name" value="3-OXOACYL-[ACYL-CARRIER-PROTEIN] REDUCTASE FABG"/>
    <property type="match status" value="1"/>
</dbReference>
<evidence type="ECO:0000256" key="3">
    <source>
        <dbReference type="ARBA" id="ARBA00012948"/>
    </source>
</evidence>
<dbReference type="Gene3D" id="3.40.50.720">
    <property type="entry name" value="NAD(P)-binding Rossmann-like Domain"/>
    <property type="match status" value="1"/>
</dbReference>
<dbReference type="InterPro" id="IPR011284">
    <property type="entry name" value="3oxo_ACP_reduc"/>
</dbReference>
<dbReference type="PANTHER" id="PTHR42879">
    <property type="entry name" value="3-OXOACYL-(ACYL-CARRIER-PROTEIN) REDUCTASE"/>
    <property type="match status" value="1"/>
</dbReference>
<dbReference type="PRINTS" id="PR00080">
    <property type="entry name" value="SDRFAMILY"/>
</dbReference>
<feature type="binding site" evidence="9">
    <location>
        <begin position="155"/>
        <end position="159"/>
    </location>
    <ligand>
        <name>NADP(+)</name>
        <dbReference type="ChEBI" id="CHEBI:58349"/>
    </ligand>
</feature>
<protein>
    <recommendedName>
        <fullName evidence="3 10">3-oxoacyl-[acyl-carrier-protein] reductase</fullName>
        <ecNumber evidence="3 10">1.1.1.100</ecNumber>
    </recommendedName>
</protein>
<evidence type="ECO:0000256" key="1">
    <source>
        <dbReference type="ARBA" id="ARBA00005194"/>
    </source>
</evidence>
<evidence type="ECO:0000256" key="6">
    <source>
        <dbReference type="ARBA" id="ARBA00023221"/>
    </source>
</evidence>
<comment type="subunit">
    <text evidence="10">Homotetramer.</text>
</comment>